<dbReference type="STRING" id="1635173.WH52_14525"/>
<dbReference type="AlphaFoldDB" id="A0A1Y2P8R4"/>
<dbReference type="EMBL" id="LAPZ01000019">
    <property type="protein sequence ID" value="OSY86832.1"/>
    <property type="molecule type" value="Genomic_DNA"/>
</dbReference>
<sequence>MQIRRTTLKDLPELMRIFNYAQRYLASLNIDQWQDGYPDGNRILTDIENKESFVVENEQQDIIATFMFTTTSEPTYNEIDGGWVTSVKAKYGVIHRIAAGENCTIKGIGSKIINHCEAILKEQKVGSLRIDTHKDNLGMQHILKKLQYQYCGIITLKGGATRLAFEKLV</sequence>
<dbReference type="Pfam" id="PF00583">
    <property type="entry name" value="Acetyltransf_1"/>
    <property type="match status" value="1"/>
</dbReference>
<accession>A0A1Y2P8R4</accession>
<evidence type="ECO:0000313" key="2">
    <source>
        <dbReference type="EMBL" id="OSY86832.1"/>
    </source>
</evidence>
<dbReference type="InterPro" id="IPR000182">
    <property type="entry name" value="GNAT_dom"/>
</dbReference>
<dbReference type="InterPro" id="IPR016181">
    <property type="entry name" value="Acyl_CoA_acyltransferase"/>
</dbReference>
<feature type="domain" description="N-acetyltransferase" evidence="1">
    <location>
        <begin position="1"/>
        <end position="169"/>
    </location>
</feature>
<name>A0A1Y2P8R4_9FLAO</name>
<proteinExistence type="predicted"/>
<comment type="caution">
    <text evidence="2">The sequence shown here is derived from an EMBL/GenBank/DDBJ whole genome shotgun (WGS) entry which is preliminary data.</text>
</comment>
<dbReference type="PROSITE" id="PS51186">
    <property type="entry name" value="GNAT"/>
    <property type="match status" value="1"/>
</dbReference>
<evidence type="ECO:0000259" key="1">
    <source>
        <dbReference type="PROSITE" id="PS51186"/>
    </source>
</evidence>
<dbReference type="SUPFAM" id="SSF55729">
    <property type="entry name" value="Acyl-CoA N-acyltransferases (Nat)"/>
    <property type="match status" value="1"/>
</dbReference>
<dbReference type="Proteomes" id="UP000194221">
    <property type="component" value="Unassembled WGS sequence"/>
</dbReference>
<dbReference type="RefSeq" id="WP_086031706.1">
    <property type="nucleotide sequence ID" value="NZ_LAPZ01000019.1"/>
</dbReference>
<gene>
    <name evidence="2" type="ORF">WH52_14525</name>
</gene>
<organism evidence="2 3">
    <name type="scientific">Tenacibaculum holothuriorum</name>
    <dbReference type="NCBI Taxonomy" id="1635173"/>
    <lineage>
        <taxon>Bacteria</taxon>
        <taxon>Pseudomonadati</taxon>
        <taxon>Bacteroidota</taxon>
        <taxon>Flavobacteriia</taxon>
        <taxon>Flavobacteriales</taxon>
        <taxon>Flavobacteriaceae</taxon>
        <taxon>Tenacibaculum</taxon>
    </lineage>
</organism>
<dbReference type="GO" id="GO:0016747">
    <property type="term" value="F:acyltransferase activity, transferring groups other than amino-acyl groups"/>
    <property type="evidence" value="ECO:0007669"/>
    <property type="project" value="InterPro"/>
</dbReference>
<keyword evidence="3" id="KW-1185">Reference proteome</keyword>
<reference evidence="2 3" key="1">
    <citation type="submission" date="2015-03" db="EMBL/GenBank/DDBJ databases">
        <title>Genome sequence of Tenacibaculum sp. S2-2, isolated from intestinal microbiota of sea cucumber, Apostichopus japonicas.</title>
        <authorList>
            <person name="Shao Z."/>
            <person name="Wang L."/>
            <person name="Li X."/>
        </authorList>
    </citation>
    <scope>NUCLEOTIDE SEQUENCE [LARGE SCALE GENOMIC DNA]</scope>
    <source>
        <strain evidence="2 3">S2-2</strain>
    </source>
</reference>
<protein>
    <recommendedName>
        <fullName evidence="1">N-acetyltransferase domain-containing protein</fullName>
    </recommendedName>
</protein>
<dbReference type="InParanoid" id="A0A1Y2P8R4"/>
<dbReference type="Gene3D" id="3.40.630.30">
    <property type="match status" value="1"/>
</dbReference>
<evidence type="ECO:0000313" key="3">
    <source>
        <dbReference type="Proteomes" id="UP000194221"/>
    </source>
</evidence>
<dbReference type="OrthoDB" id="9796381at2"/>